<keyword evidence="4" id="KW-1185">Reference proteome</keyword>
<dbReference type="Pfam" id="PF00561">
    <property type="entry name" value="Abhydrolase_1"/>
    <property type="match status" value="1"/>
</dbReference>
<sequence length="358" mass="39096">MKGRLGEFALKVFGILLMLAALGFAVSKAPDRSLESLVPRWAPPPSDFVDLDGLLVHYRDQGPSSDPLPIVLIHGTSASLHTWEGWASELARTRRVISFDLPGFGLTGPNADNDYSDARYVAFVRQLLARLGVGRVILGGNSLGGEIAWQVALADPARVAGLVLVDAAGFDFEPESLPLGFRIARIPVLREPMRWVLPRRAIEDSVLDVYGDKSRVTAALVDRYYELALREGNRVALMRRMDQLAPGPYGRLPEIKVPTLILWGERDRLIPLKWGREFEKAIPGSRLVVFPDLGHVPQEEDPAATLAALRDWLPTVPSSKDYLGRSPEGTAMLAGSTGKPIAPGGPARERPVARPASR</sequence>
<dbReference type="SUPFAM" id="SSF53474">
    <property type="entry name" value="alpha/beta-Hydrolases"/>
    <property type="match status" value="1"/>
</dbReference>
<evidence type="ECO:0000313" key="3">
    <source>
        <dbReference type="EMBL" id="MDR7267589.1"/>
    </source>
</evidence>
<proteinExistence type="predicted"/>
<dbReference type="Gene3D" id="3.40.50.1820">
    <property type="entry name" value="alpha/beta hydrolase"/>
    <property type="match status" value="1"/>
</dbReference>
<dbReference type="PANTHER" id="PTHR46438">
    <property type="entry name" value="ALPHA/BETA-HYDROLASES SUPERFAMILY PROTEIN"/>
    <property type="match status" value="1"/>
</dbReference>
<dbReference type="InterPro" id="IPR029058">
    <property type="entry name" value="AB_hydrolase_fold"/>
</dbReference>
<dbReference type="RefSeq" id="WP_310259594.1">
    <property type="nucleotide sequence ID" value="NZ_JAVDXU010000001.1"/>
</dbReference>
<dbReference type="InterPro" id="IPR000073">
    <property type="entry name" value="AB_hydrolase_1"/>
</dbReference>
<evidence type="ECO:0000259" key="2">
    <source>
        <dbReference type="Pfam" id="PF00561"/>
    </source>
</evidence>
<protein>
    <submittedName>
        <fullName evidence="3">Pimeloyl-ACP methyl ester carboxylesterase</fullName>
    </submittedName>
</protein>
<gene>
    <name evidence="3" type="ORF">J2X20_000218</name>
</gene>
<feature type="domain" description="AB hydrolase-1" evidence="2">
    <location>
        <begin position="69"/>
        <end position="302"/>
    </location>
</feature>
<dbReference type="PANTHER" id="PTHR46438:SF11">
    <property type="entry name" value="LIPASE-RELATED"/>
    <property type="match status" value="1"/>
</dbReference>
<dbReference type="PRINTS" id="PR00111">
    <property type="entry name" value="ABHYDROLASE"/>
</dbReference>
<organism evidence="3 4">
    <name type="scientific">Roseateles saccharophilus</name>
    <name type="common">Pseudomonas saccharophila</name>
    <dbReference type="NCBI Taxonomy" id="304"/>
    <lineage>
        <taxon>Bacteria</taxon>
        <taxon>Pseudomonadati</taxon>
        <taxon>Pseudomonadota</taxon>
        <taxon>Betaproteobacteria</taxon>
        <taxon>Burkholderiales</taxon>
        <taxon>Sphaerotilaceae</taxon>
        <taxon>Roseateles</taxon>
    </lineage>
</organism>
<accession>A0ABU1YFG2</accession>
<evidence type="ECO:0000313" key="4">
    <source>
        <dbReference type="Proteomes" id="UP001180453"/>
    </source>
</evidence>
<feature type="region of interest" description="Disordered" evidence="1">
    <location>
        <begin position="320"/>
        <end position="358"/>
    </location>
</feature>
<dbReference type="Proteomes" id="UP001180453">
    <property type="component" value="Unassembled WGS sequence"/>
</dbReference>
<dbReference type="EMBL" id="JAVDXU010000001">
    <property type="protein sequence ID" value="MDR7267589.1"/>
    <property type="molecule type" value="Genomic_DNA"/>
</dbReference>
<evidence type="ECO:0000256" key="1">
    <source>
        <dbReference type="SAM" id="MobiDB-lite"/>
    </source>
</evidence>
<reference evidence="3 4" key="1">
    <citation type="submission" date="2023-07" db="EMBL/GenBank/DDBJ databases">
        <title>Sorghum-associated microbial communities from plants grown in Nebraska, USA.</title>
        <authorList>
            <person name="Schachtman D."/>
        </authorList>
    </citation>
    <scope>NUCLEOTIDE SEQUENCE [LARGE SCALE GENOMIC DNA]</scope>
    <source>
        <strain evidence="3 4">BE314</strain>
    </source>
</reference>
<name>A0ABU1YFG2_ROSSA</name>
<comment type="caution">
    <text evidence="3">The sequence shown here is derived from an EMBL/GenBank/DDBJ whole genome shotgun (WGS) entry which is preliminary data.</text>
</comment>